<evidence type="ECO:0000256" key="2">
    <source>
        <dbReference type="ARBA" id="ARBA00022490"/>
    </source>
</evidence>
<dbReference type="InterPro" id="IPR003879">
    <property type="entry name" value="Butyrophylin_SPRY"/>
</dbReference>
<comment type="caution">
    <text evidence="9">The sequence shown here is derived from an EMBL/GenBank/DDBJ whole genome shotgun (WGS) entry which is preliminary data.</text>
</comment>
<evidence type="ECO:0000256" key="1">
    <source>
        <dbReference type="ARBA" id="ARBA00004496"/>
    </source>
</evidence>
<keyword evidence="5" id="KW-0547">Nucleotide-binding</keyword>
<dbReference type="PANTHER" id="PTHR24106">
    <property type="entry name" value="NACHT, LRR AND CARD DOMAINS-CONTAINING"/>
    <property type="match status" value="1"/>
</dbReference>
<proteinExistence type="predicted"/>
<evidence type="ECO:0000256" key="6">
    <source>
        <dbReference type="ARBA" id="ARBA00022840"/>
    </source>
</evidence>
<evidence type="ECO:0000259" key="8">
    <source>
        <dbReference type="PROSITE" id="PS50837"/>
    </source>
</evidence>
<dbReference type="InterPro" id="IPR001611">
    <property type="entry name" value="Leu-rich_rpt"/>
</dbReference>
<dbReference type="GO" id="GO:0005524">
    <property type="term" value="F:ATP binding"/>
    <property type="evidence" value="ECO:0007669"/>
    <property type="project" value="UniProtKB-KW"/>
</dbReference>
<dbReference type="InterPro" id="IPR001870">
    <property type="entry name" value="B30.2/SPRY"/>
</dbReference>
<evidence type="ECO:0000256" key="4">
    <source>
        <dbReference type="ARBA" id="ARBA00022737"/>
    </source>
</evidence>
<dbReference type="PRINTS" id="PR01407">
    <property type="entry name" value="BUTYPHLNCDUF"/>
</dbReference>
<dbReference type="PROSITE" id="PS50188">
    <property type="entry name" value="B302_SPRY"/>
    <property type="match status" value="1"/>
</dbReference>
<dbReference type="PROSITE" id="PS50837">
    <property type="entry name" value="NACHT"/>
    <property type="match status" value="1"/>
</dbReference>
<keyword evidence="4" id="KW-0677">Repeat</keyword>
<gene>
    <name evidence="9" type="ORF">QTP70_031749</name>
</gene>
<keyword evidence="6" id="KW-0067">ATP-binding</keyword>
<evidence type="ECO:0000256" key="5">
    <source>
        <dbReference type="ARBA" id="ARBA00022741"/>
    </source>
</evidence>
<dbReference type="InterPro" id="IPR029495">
    <property type="entry name" value="NACHT-assoc"/>
</dbReference>
<dbReference type="InterPro" id="IPR007111">
    <property type="entry name" value="NACHT_NTPase"/>
</dbReference>
<dbReference type="InterPro" id="IPR043136">
    <property type="entry name" value="B30.2/SPRY_sf"/>
</dbReference>
<dbReference type="InterPro" id="IPR051261">
    <property type="entry name" value="NLR"/>
</dbReference>
<dbReference type="InterPro" id="IPR003877">
    <property type="entry name" value="SPRY_dom"/>
</dbReference>
<organism evidence="9 10">
    <name type="scientific">Hemibagrus guttatus</name>
    <dbReference type="NCBI Taxonomy" id="175788"/>
    <lineage>
        <taxon>Eukaryota</taxon>
        <taxon>Metazoa</taxon>
        <taxon>Chordata</taxon>
        <taxon>Craniata</taxon>
        <taxon>Vertebrata</taxon>
        <taxon>Euteleostomi</taxon>
        <taxon>Actinopterygii</taxon>
        <taxon>Neopterygii</taxon>
        <taxon>Teleostei</taxon>
        <taxon>Ostariophysi</taxon>
        <taxon>Siluriformes</taxon>
        <taxon>Bagridae</taxon>
        <taxon>Hemibagrus</taxon>
    </lineage>
</organism>
<evidence type="ECO:0000313" key="10">
    <source>
        <dbReference type="Proteomes" id="UP001274896"/>
    </source>
</evidence>
<dbReference type="InterPro" id="IPR013320">
    <property type="entry name" value="ConA-like_dom_sf"/>
</dbReference>
<dbReference type="FunFam" id="2.60.120.920:FF:000037">
    <property type="entry name" value="Si:dkey-191j3.2"/>
    <property type="match status" value="1"/>
</dbReference>
<keyword evidence="10" id="KW-1185">Reference proteome</keyword>
<dbReference type="InterPro" id="IPR032675">
    <property type="entry name" value="LRR_dom_sf"/>
</dbReference>
<sequence>MRKKTTMLKRFECWSLFIIIVMFAGVNSMMMLPFTSHVEGTPETKFMTGSPALSCVSMKSDRSIEQPLSLGRDEVVPESTFSTKSAVSPVPSCVSMKSDRSIEQPLSLGRDEVVPESRFRIQLFMKSGCCKASVSICFAFSKRLKKIVLYDLSRFNPKHASCVSIIRSIEKPPYLDREDIIPQSGFNAESGVSPAPSSMISARSIEKPLSLSGENVDPEGGQNLRAEAQHEPTLMKITEDFLPHSSQPVNDNLCRVLNTHKTSMHTRHQSLFEGIKMHRNKTLLNTVYTQLYIIEGESEGVNNEHEVIQMEKRPRRQHFQDTPINCLDIFNPVQDYSRENVTDRSGAGVRKLRTVLTKGIAGIGKTVSVQKFILDWAERKANLDIDFMFVLPFRELNLIKDEHYSLHKLLCVFHPELKVLDTQVYDVCKIIFIFDGLDESRLPLDFLNDTKVSDVTVTSSVSALMSNLINGELLPSALIWITSRPAATSQIPRTCVDRVTEIQGFSDAQKEEYFRKKISKQENAEKIISHIKKTRSLYIMCHIPVFCWILATVLQQFMKENNHKEAPKTLAEIYTHFLLIQTNVKNEKYEETDERDPGKLLETNRATMLKLAQLAFKQLMKGNVMFYEEDLTDCGIDLTEALVYSGICTEIFKEESVLYHKKVFCFVHLSFQEFFAALYVFYCYLTKSTEALQLFMAPYREQSADVALDELLKAAVDKALHTDNGHLDLFLRFLLGISLESNQTLLRGLLTHTHSSSENIQSTAQYIKWQIQTEDLPSDRTINLFLCLTEMKDQSLSKEIQEFLKTEQRSEKKLSAAHCTAIAYMLQVLDHILEELDVKKYNVSEEGCRRLISAVSNCRKAQLAGCYLTSSSCETFTSALQLEKSPLKELDLSNNDLQDTGVKLLADGLKSSNCVLEILRLAICNLGEKSCEYLASAVMLPQSSLRELDLSNNDLQDSGVTLLADGLKSSHCTLEILRLSGCLITGEGCAALASALSSNPLHLSELDLTYNHPGALGVKMLSERLKDPDCRLETLRLEHSGKIRLTPGLRKYAFELTLDPNTAHTRLALSEGNRKVTHVTDDQPYPDHPERFDYWKQVMCRESLHGRCYWEAEWAGGEAVISMSYKGIRRKGGKNHCVFGSTEKSWKLDCSSNSYTAWHNKKRTDIPAPASCSNRVGVYLDSLGGTLSFYSVSPDTHALTHLHTYHATFSEPLYAGFWVDCDSSVSLG</sequence>
<protein>
    <submittedName>
        <fullName evidence="9">Uncharacterized protein</fullName>
    </submittedName>
</protein>
<dbReference type="Pfam" id="PF14484">
    <property type="entry name" value="FISNA"/>
    <property type="match status" value="1"/>
</dbReference>
<dbReference type="InterPro" id="IPR006574">
    <property type="entry name" value="PRY"/>
</dbReference>
<dbReference type="SMART" id="SM00368">
    <property type="entry name" value="LRR_RI"/>
    <property type="match status" value="5"/>
</dbReference>
<dbReference type="Proteomes" id="UP001274896">
    <property type="component" value="Unassembled WGS sequence"/>
</dbReference>
<dbReference type="SUPFAM" id="SSF52047">
    <property type="entry name" value="RNI-like"/>
    <property type="match status" value="1"/>
</dbReference>
<dbReference type="Pfam" id="PF13765">
    <property type="entry name" value="PRY"/>
    <property type="match status" value="1"/>
</dbReference>
<dbReference type="SMART" id="SM01288">
    <property type="entry name" value="FISNA"/>
    <property type="match status" value="1"/>
</dbReference>
<dbReference type="PROSITE" id="PS51450">
    <property type="entry name" value="LRR"/>
    <property type="match status" value="1"/>
</dbReference>
<reference evidence="9" key="1">
    <citation type="submission" date="2023-06" db="EMBL/GenBank/DDBJ databases">
        <title>Male Hemibagrus guttatus genome.</title>
        <authorList>
            <person name="Bian C."/>
        </authorList>
    </citation>
    <scope>NUCLEOTIDE SEQUENCE</scope>
    <source>
        <strain evidence="9">Male_cb2023</strain>
        <tissue evidence="9">Muscle</tissue>
    </source>
</reference>
<dbReference type="SMART" id="SM00589">
    <property type="entry name" value="PRY"/>
    <property type="match status" value="1"/>
</dbReference>
<keyword evidence="3" id="KW-0433">Leucine-rich repeat</keyword>
<dbReference type="FunFam" id="3.40.50.300:FF:000210">
    <property type="entry name" value="Si:dkey-16p6.1"/>
    <property type="match status" value="1"/>
</dbReference>
<feature type="domain" description="NACHT" evidence="8">
    <location>
        <begin position="353"/>
        <end position="487"/>
    </location>
</feature>
<dbReference type="InterPro" id="IPR027417">
    <property type="entry name" value="P-loop_NTPase"/>
</dbReference>
<feature type="domain" description="B30.2/SPRY" evidence="7">
    <location>
        <begin position="1036"/>
        <end position="1228"/>
    </location>
</feature>
<accession>A0AAE0QRF1</accession>
<dbReference type="AlphaFoldDB" id="A0AAE0QRF1"/>
<evidence type="ECO:0000313" key="9">
    <source>
        <dbReference type="EMBL" id="KAK3529507.1"/>
    </source>
</evidence>
<dbReference type="Pfam" id="PF00622">
    <property type="entry name" value="SPRY"/>
    <property type="match status" value="1"/>
</dbReference>
<dbReference type="Pfam" id="PF17779">
    <property type="entry name" value="WHD_NOD2"/>
    <property type="match status" value="1"/>
</dbReference>
<dbReference type="Pfam" id="PF05729">
    <property type="entry name" value="NACHT"/>
    <property type="match status" value="1"/>
</dbReference>
<evidence type="ECO:0000259" key="7">
    <source>
        <dbReference type="PROSITE" id="PS50188"/>
    </source>
</evidence>
<dbReference type="EMBL" id="JAUCMX010000012">
    <property type="protein sequence ID" value="KAK3529507.1"/>
    <property type="molecule type" value="Genomic_DNA"/>
</dbReference>
<dbReference type="InterPro" id="IPR041075">
    <property type="entry name" value="NOD1/2_WH"/>
</dbReference>
<keyword evidence="2" id="KW-0963">Cytoplasm</keyword>
<dbReference type="CDD" id="cd16040">
    <property type="entry name" value="SPRY_PRY_SNTX"/>
    <property type="match status" value="1"/>
</dbReference>
<dbReference type="GO" id="GO:0005737">
    <property type="term" value="C:cytoplasm"/>
    <property type="evidence" value="ECO:0007669"/>
    <property type="project" value="UniProtKB-SubCell"/>
</dbReference>
<name>A0AAE0QRF1_9TELE</name>
<dbReference type="Pfam" id="PF17776">
    <property type="entry name" value="NLRC4_HD2"/>
    <property type="match status" value="1"/>
</dbReference>
<dbReference type="Gene3D" id="3.80.10.10">
    <property type="entry name" value="Ribonuclease Inhibitor"/>
    <property type="match status" value="2"/>
</dbReference>
<dbReference type="InterPro" id="IPR041267">
    <property type="entry name" value="NLRP_HD2"/>
</dbReference>
<comment type="subcellular location">
    <subcellularLocation>
        <location evidence="1">Cytoplasm</location>
    </subcellularLocation>
</comment>
<evidence type="ECO:0000256" key="3">
    <source>
        <dbReference type="ARBA" id="ARBA00022614"/>
    </source>
</evidence>
<dbReference type="SUPFAM" id="SSF49899">
    <property type="entry name" value="Concanavalin A-like lectins/glucanases"/>
    <property type="match status" value="1"/>
</dbReference>
<dbReference type="Gene3D" id="2.60.120.920">
    <property type="match status" value="1"/>
</dbReference>
<dbReference type="Gene3D" id="3.40.50.300">
    <property type="entry name" value="P-loop containing nucleotide triphosphate hydrolases"/>
    <property type="match status" value="1"/>
</dbReference>
<dbReference type="Pfam" id="PF13516">
    <property type="entry name" value="LRR_6"/>
    <property type="match status" value="3"/>
</dbReference>